<dbReference type="Proteomes" id="UP000095283">
    <property type="component" value="Unplaced"/>
</dbReference>
<keyword evidence="2" id="KW-0227">DNA damage</keyword>
<dbReference type="GO" id="GO:0005634">
    <property type="term" value="C:nucleus"/>
    <property type="evidence" value="ECO:0007669"/>
    <property type="project" value="UniProtKB-SubCell"/>
</dbReference>
<evidence type="ECO:0000256" key="1">
    <source>
        <dbReference type="ARBA" id="ARBA00004123"/>
    </source>
</evidence>
<accession>A0A1I7XM09</accession>
<name>A0A1I7XM09_HETBA</name>
<reference evidence="6" key="1">
    <citation type="submission" date="2016-11" db="UniProtKB">
        <authorList>
            <consortium name="WormBaseParasite"/>
        </authorList>
    </citation>
    <scope>IDENTIFICATION</scope>
</reference>
<evidence type="ECO:0000256" key="2">
    <source>
        <dbReference type="ARBA" id="ARBA00022763"/>
    </source>
</evidence>
<evidence type="ECO:0000313" key="5">
    <source>
        <dbReference type="Proteomes" id="UP000095283"/>
    </source>
</evidence>
<proteinExistence type="predicted"/>
<sequence>MQLPCLSNEADSSSRIMRVEEAFSDREKLMKNLLDKSFVEKHRRGTLKQIQVKRINQVSRHRYVENPMPKTPEHYWEVR</sequence>
<organism evidence="5 6">
    <name type="scientific">Heterorhabditis bacteriophora</name>
    <name type="common">Entomopathogenic nematode worm</name>
    <dbReference type="NCBI Taxonomy" id="37862"/>
    <lineage>
        <taxon>Eukaryota</taxon>
        <taxon>Metazoa</taxon>
        <taxon>Ecdysozoa</taxon>
        <taxon>Nematoda</taxon>
        <taxon>Chromadorea</taxon>
        <taxon>Rhabditida</taxon>
        <taxon>Rhabditina</taxon>
        <taxon>Rhabditomorpha</taxon>
        <taxon>Strongyloidea</taxon>
        <taxon>Heterorhabditidae</taxon>
        <taxon>Heterorhabditis</taxon>
    </lineage>
</organism>
<keyword evidence="5" id="KW-1185">Reference proteome</keyword>
<feature type="domain" description="DNA endonuclease activator Ctp1 C-terminal" evidence="4">
    <location>
        <begin position="32"/>
        <end position="78"/>
    </location>
</feature>
<comment type="subcellular location">
    <subcellularLocation>
        <location evidence="1">Nucleus</location>
    </subcellularLocation>
</comment>
<dbReference type="InterPro" id="IPR013882">
    <property type="entry name" value="Ctp1_C"/>
</dbReference>
<keyword evidence="3" id="KW-0539">Nucleus</keyword>
<dbReference type="AlphaFoldDB" id="A0A1I7XM09"/>
<dbReference type="WBParaSite" id="Hba_18345">
    <property type="protein sequence ID" value="Hba_18345"/>
    <property type="gene ID" value="Hba_18345"/>
</dbReference>
<evidence type="ECO:0000259" key="4">
    <source>
        <dbReference type="Pfam" id="PF08573"/>
    </source>
</evidence>
<evidence type="ECO:0000313" key="6">
    <source>
        <dbReference type="WBParaSite" id="Hba_18345"/>
    </source>
</evidence>
<dbReference type="GO" id="GO:0006281">
    <property type="term" value="P:DNA repair"/>
    <property type="evidence" value="ECO:0007669"/>
    <property type="project" value="InterPro"/>
</dbReference>
<evidence type="ECO:0000256" key="3">
    <source>
        <dbReference type="ARBA" id="ARBA00023242"/>
    </source>
</evidence>
<protein>
    <submittedName>
        <fullName evidence="6">SAE2 domain-containing protein</fullName>
    </submittedName>
</protein>
<dbReference type="Pfam" id="PF08573">
    <property type="entry name" value="SAE2"/>
    <property type="match status" value="1"/>
</dbReference>